<accession>A0A2C5Y7A2</accession>
<dbReference type="OrthoDB" id="4776573at2759"/>
<dbReference type="Proteomes" id="UP000226192">
    <property type="component" value="Unassembled WGS sequence"/>
</dbReference>
<feature type="region of interest" description="Disordered" evidence="1">
    <location>
        <begin position="263"/>
        <end position="283"/>
    </location>
</feature>
<evidence type="ECO:0000256" key="1">
    <source>
        <dbReference type="SAM" id="MobiDB-lite"/>
    </source>
</evidence>
<organism evidence="2 3">
    <name type="scientific">Ophiocordyceps australis</name>
    <dbReference type="NCBI Taxonomy" id="1399860"/>
    <lineage>
        <taxon>Eukaryota</taxon>
        <taxon>Fungi</taxon>
        <taxon>Dikarya</taxon>
        <taxon>Ascomycota</taxon>
        <taxon>Pezizomycotina</taxon>
        <taxon>Sordariomycetes</taxon>
        <taxon>Hypocreomycetidae</taxon>
        <taxon>Hypocreales</taxon>
        <taxon>Ophiocordycipitaceae</taxon>
        <taxon>Ophiocordyceps</taxon>
    </lineage>
</organism>
<evidence type="ECO:0000313" key="3">
    <source>
        <dbReference type="Proteomes" id="UP000226192"/>
    </source>
</evidence>
<feature type="region of interest" description="Disordered" evidence="1">
    <location>
        <begin position="1"/>
        <end position="58"/>
    </location>
</feature>
<dbReference type="STRING" id="1399860.A0A2C5Y7A2"/>
<feature type="compositionally biased region" description="Low complexity" evidence="1">
    <location>
        <begin position="10"/>
        <end position="26"/>
    </location>
</feature>
<protein>
    <recommendedName>
        <fullName evidence="4">F-box domain-containing protein</fullName>
    </recommendedName>
</protein>
<comment type="caution">
    <text evidence="2">The sequence shown here is derived from an EMBL/GenBank/DDBJ whole genome shotgun (WGS) entry which is preliminary data.</text>
</comment>
<dbReference type="EMBL" id="NJET01000018">
    <property type="protein sequence ID" value="PHH65365.1"/>
    <property type="molecule type" value="Genomic_DNA"/>
</dbReference>
<name>A0A2C5Y7A2_9HYPO</name>
<dbReference type="AlphaFoldDB" id="A0A2C5Y7A2"/>
<gene>
    <name evidence="2" type="ORF">CDD81_2469</name>
</gene>
<keyword evidence="3" id="KW-1185">Reference proteome</keyword>
<feature type="compositionally biased region" description="Polar residues" evidence="1">
    <location>
        <begin position="266"/>
        <end position="283"/>
    </location>
</feature>
<reference evidence="2 3" key="1">
    <citation type="submission" date="2017-06" db="EMBL/GenBank/DDBJ databases">
        <title>Ant-infecting Ophiocordyceps genomes reveal a high diversity of potential behavioral manipulation genes and a possible major role for enterotoxins.</title>
        <authorList>
            <person name="De Bekker C."/>
            <person name="Evans H.C."/>
            <person name="Brachmann A."/>
            <person name="Hughes D.P."/>
        </authorList>
    </citation>
    <scope>NUCLEOTIDE SEQUENCE [LARGE SCALE GENOMIC DNA]</scope>
    <source>
        <strain evidence="2 3">Map64</strain>
    </source>
</reference>
<evidence type="ECO:0000313" key="2">
    <source>
        <dbReference type="EMBL" id="PHH65365.1"/>
    </source>
</evidence>
<evidence type="ECO:0008006" key="4">
    <source>
        <dbReference type="Google" id="ProtNLM"/>
    </source>
</evidence>
<sequence length="393" mass="42835">MRSKKPKSNPPSKASRPSPIIVSSPVAHPQPSKKLPPWDRTADLVYRVPNPPPASADEDDKRLACFLASHGRPPAASPWTRLPPALRQRICLELLELHHASLPATPVTLSRRCFTRATWSRHDLVPLRAVTRPLEAYLATSLALYADVMLALLSRYTFHVVLSPFVGPRLSPLATLWLNSHGPLMRSLVVEIDMSCLGLGADAAATRLLPGLGRIEALLDDLVASQLRRDESLPLHHLVLLCRRFHGSRTACTTTTTDAEALPRTSYASSRSHQSQQSLKTASSANTKTWSTHSFEAPSTPCTQLHDAALAGEYCPDIHLCICDRLSPLGSRIASLRLCGFSEPYALRLVLALFPAAHASACRFIAPSTAWPLLAGQTCCVDSPSNECRRAAQ</sequence>
<proteinExistence type="predicted"/>